<sequence length="117" mass="13627">MTKIILSNRQTRVKTGDWKNNDSGLPYIGKYRVGCFTLSYDFMVQYMNLIHSTPTVINSDQCNTSNENTVTYMQHYGIIDNRILLNMREMVKRPQDGFIVVQEKNLVTGIYRDNAHE</sequence>
<comment type="caution">
    <text evidence="1">The sequence shown here is derived from an EMBL/GenBank/DDBJ whole genome shotgun (WGS) entry which is preliminary data.</text>
</comment>
<dbReference type="RefSeq" id="WP_379672270.1">
    <property type="nucleotide sequence ID" value="NZ_JBHUCJ010000099.1"/>
</dbReference>
<reference evidence="1 2" key="1">
    <citation type="submission" date="2024-09" db="EMBL/GenBank/DDBJ databases">
        <title>Genomes of Rahnella.</title>
        <authorList>
            <person name="Mnguni F.C."/>
            <person name="Shin G.Y."/>
            <person name="Coutinho T."/>
        </authorList>
    </citation>
    <scope>NUCLEOTIDE SEQUENCE [LARGE SCALE GENOMIC DNA]</scope>
    <source>
        <strain evidence="1 2">20WA0057</strain>
    </source>
</reference>
<protein>
    <submittedName>
        <fullName evidence="1">Uncharacterized protein</fullName>
    </submittedName>
</protein>
<gene>
    <name evidence="1" type="ORF">ACFPK4_24235</name>
</gene>
<proteinExistence type="predicted"/>
<dbReference type="Proteomes" id="UP001598201">
    <property type="component" value="Unassembled WGS sequence"/>
</dbReference>
<organism evidence="1 2">
    <name type="scientific">Rahnella sp. (strain Y9602)</name>
    <dbReference type="NCBI Taxonomy" id="2703885"/>
    <lineage>
        <taxon>Bacteria</taxon>
        <taxon>Pseudomonadati</taxon>
        <taxon>Pseudomonadota</taxon>
        <taxon>Gammaproteobacteria</taxon>
        <taxon>Enterobacterales</taxon>
        <taxon>Yersiniaceae</taxon>
        <taxon>Rahnella</taxon>
    </lineage>
</organism>
<name>A0ABW6CEZ3_RAHSY</name>
<accession>A0ABW6CEZ3</accession>
<evidence type="ECO:0000313" key="1">
    <source>
        <dbReference type="EMBL" id="MFD3226655.1"/>
    </source>
</evidence>
<evidence type="ECO:0000313" key="2">
    <source>
        <dbReference type="Proteomes" id="UP001598201"/>
    </source>
</evidence>
<dbReference type="EMBL" id="JBHUCJ010000099">
    <property type="protein sequence ID" value="MFD3226655.1"/>
    <property type="molecule type" value="Genomic_DNA"/>
</dbReference>
<keyword evidence="2" id="KW-1185">Reference proteome</keyword>